<organism evidence="1">
    <name type="scientific">marine sediment metagenome</name>
    <dbReference type="NCBI Taxonomy" id="412755"/>
    <lineage>
        <taxon>unclassified sequences</taxon>
        <taxon>metagenomes</taxon>
        <taxon>ecological metagenomes</taxon>
    </lineage>
</organism>
<dbReference type="AlphaFoldDB" id="X1RVR8"/>
<evidence type="ECO:0000313" key="1">
    <source>
        <dbReference type="EMBL" id="GAI59574.1"/>
    </source>
</evidence>
<dbReference type="EMBL" id="BARW01002715">
    <property type="protein sequence ID" value="GAI59574.1"/>
    <property type="molecule type" value="Genomic_DNA"/>
</dbReference>
<proteinExistence type="predicted"/>
<protein>
    <submittedName>
        <fullName evidence="1">Uncharacterized protein</fullName>
    </submittedName>
</protein>
<name>X1RVR8_9ZZZZ</name>
<feature type="non-terminal residue" evidence="1">
    <location>
        <position position="1"/>
    </location>
</feature>
<comment type="caution">
    <text evidence="1">The sequence shown here is derived from an EMBL/GenBank/DDBJ whole genome shotgun (WGS) entry which is preliminary data.</text>
</comment>
<reference evidence="1" key="1">
    <citation type="journal article" date="2014" name="Front. Microbiol.">
        <title>High frequency of phylogenetically diverse reductive dehalogenase-homologous genes in deep subseafloor sedimentary metagenomes.</title>
        <authorList>
            <person name="Kawai M."/>
            <person name="Futagami T."/>
            <person name="Toyoda A."/>
            <person name="Takaki Y."/>
            <person name="Nishi S."/>
            <person name="Hori S."/>
            <person name="Arai W."/>
            <person name="Tsubouchi T."/>
            <person name="Morono Y."/>
            <person name="Uchiyama I."/>
            <person name="Ito T."/>
            <person name="Fujiyama A."/>
            <person name="Inagaki F."/>
            <person name="Takami H."/>
        </authorList>
    </citation>
    <scope>NUCLEOTIDE SEQUENCE</scope>
    <source>
        <strain evidence="1">Expedition CK06-06</strain>
    </source>
</reference>
<accession>X1RVR8</accession>
<gene>
    <name evidence="1" type="ORF">S12H4_07377</name>
</gene>
<sequence>QGLPLLRYGIDYTHDVGLEFLNNDDIIIIEWDIADNLVYGSQVIAYETHTLVPDFRNHLFFDLKPFDLCYCKRTPKEIPEEKYRLMEVVTKCSFKDAINSVSKGVKFVEGSYPLSLVQKVLKKELEPFKAIQILEESPKKQYVPHFYQFIYEFKEFLFNTIIKEEEYLFNYSEKFIYNNFDMILNLLNLKEAISGIQIPPNLILNFFKTPQITKNALRIKVLNFLHEYVKEKLKKKEIGSTHIFNLEKMKYTPFSIYYNEILNVRKDEFEQSSIPKQKDKNSTSYDISKIARTYYGAKILEILHSEGKFTVDQIIYNKFKKIVQELGMTLNTIN</sequence>